<dbReference type="EMBL" id="UYJE01003042">
    <property type="protein sequence ID" value="VDI16085.1"/>
    <property type="molecule type" value="Genomic_DNA"/>
</dbReference>
<sequence length="90" mass="9916">MWQVGILILFIASYAQQARSTTPCLKMACFCPPGSFYTYYVNGCRKCTCKENSCPQYASPEPGLCTGQPNTLYVGKVKCYGPPKIIPCSK</sequence>
<feature type="signal peptide" evidence="1">
    <location>
        <begin position="1"/>
        <end position="20"/>
    </location>
</feature>
<feature type="chain" id="PRO_5033052672" evidence="1">
    <location>
        <begin position="21"/>
        <end position="90"/>
    </location>
</feature>
<dbReference type="AlphaFoldDB" id="A0A8B6D9Q1"/>
<evidence type="ECO:0000313" key="3">
    <source>
        <dbReference type="Proteomes" id="UP000596742"/>
    </source>
</evidence>
<protein>
    <submittedName>
        <fullName evidence="2">Uncharacterized protein</fullName>
    </submittedName>
</protein>
<feature type="non-terminal residue" evidence="2">
    <location>
        <position position="90"/>
    </location>
</feature>
<evidence type="ECO:0000256" key="1">
    <source>
        <dbReference type="SAM" id="SignalP"/>
    </source>
</evidence>
<dbReference type="OrthoDB" id="6209700at2759"/>
<accession>A0A8B6D9Q1</accession>
<keyword evidence="1" id="KW-0732">Signal</keyword>
<name>A0A8B6D9Q1_MYTGA</name>
<reference evidence="2" key="1">
    <citation type="submission" date="2018-11" db="EMBL/GenBank/DDBJ databases">
        <authorList>
            <person name="Alioto T."/>
            <person name="Alioto T."/>
        </authorList>
    </citation>
    <scope>NUCLEOTIDE SEQUENCE</scope>
</reference>
<comment type="caution">
    <text evidence="2">The sequence shown here is derived from an EMBL/GenBank/DDBJ whole genome shotgun (WGS) entry which is preliminary data.</text>
</comment>
<evidence type="ECO:0000313" key="2">
    <source>
        <dbReference type="EMBL" id="VDI16085.1"/>
    </source>
</evidence>
<gene>
    <name evidence="2" type="ORF">MGAL_10B077185</name>
</gene>
<proteinExistence type="predicted"/>
<keyword evidence="3" id="KW-1185">Reference proteome</keyword>
<organism evidence="2 3">
    <name type="scientific">Mytilus galloprovincialis</name>
    <name type="common">Mediterranean mussel</name>
    <dbReference type="NCBI Taxonomy" id="29158"/>
    <lineage>
        <taxon>Eukaryota</taxon>
        <taxon>Metazoa</taxon>
        <taxon>Spiralia</taxon>
        <taxon>Lophotrochozoa</taxon>
        <taxon>Mollusca</taxon>
        <taxon>Bivalvia</taxon>
        <taxon>Autobranchia</taxon>
        <taxon>Pteriomorphia</taxon>
        <taxon>Mytilida</taxon>
        <taxon>Mytiloidea</taxon>
        <taxon>Mytilidae</taxon>
        <taxon>Mytilinae</taxon>
        <taxon>Mytilus</taxon>
    </lineage>
</organism>
<dbReference type="Proteomes" id="UP000596742">
    <property type="component" value="Unassembled WGS sequence"/>
</dbReference>